<evidence type="ECO:0000313" key="2">
    <source>
        <dbReference type="Proteomes" id="UP000528964"/>
    </source>
</evidence>
<sequence>MGVVELIVALCLQAEPGACRVERRQQPAPFTACVVAEEARELAPPPGWYLARWTCRWRG</sequence>
<accession>A0A7W6D4D1</accession>
<reference evidence="1 2" key="1">
    <citation type="submission" date="2020-08" db="EMBL/GenBank/DDBJ databases">
        <title>Genomic Encyclopedia of Type Strains, Phase IV (KMG-IV): sequencing the most valuable type-strain genomes for metagenomic binning, comparative biology and taxonomic classification.</title>
        <authorList>
            <person name="Goeker M."/>
        </authorList>
    </citation>
    <scope>NUCLEOTIDE SEQUENCE [LARGE SCALE GENOMIC DNA]</scope>
    <source>
        <strain evidence="1 2">DSM 25481</strain>
    </source>
</reference>
<comment type="caution">
    <text evidence="1">The sequence shown here is derived from an EMBL/GenBank/DDBJ whole genome shotgun (WGS) entry which is preliminary data.</text>
</comment>
<evidence type="ECO:0000313" key="1">
    <source>
        <dbReference type="EMBL" id="MBB3971939.1"/>
    </source>
</evidence>
<dbReference type="AlphaFoldDB" id="A0A7W6D4D1"/>
<dbReference type="EMBL" id="JACIDR010000001">
    <property type="protein sequence ID" value="MBB3971939.1"/>
    <property type="molecule type" value="Genomic_DNA"/>
</dbReference>
<keyword evidence="2" id="KW-1185">Reference proteome</keyword>
<proteinExistence type="predicted"/>
<dbReference type="Proteomes" id="UP000528964">
    <property type="component" value="Unassembled WGS sequence"/>
</dbReference>
<name>A0A7W6D4D1_9HYPH</name>
<protein>
    <submittedName>
        <fullName evidence="1">Uncharacterized protein</fullName>
    </submittedName>
</protein>
<organism evidence="1 2">
    <name type="scientific">Hansschlegelia beijingensis</name>
    <dbReference type="NCBI Taxonomy" id="1133344"/>
    <lineage>
        <taxon>Bacteria</taxon>
        <taxon>Pseudomonadati</taxon>
        <taxon>Pseudomonadota</taxon>
        <taxon>Alphaproteobacteria</taxon>
        <taxon>Hyphomicrobiales</taxon>
        <taxon>Methylopilaceae</taxon>
        <taxon>Hansschlegelia</taxon>
    </lineage>
</organism>
<gene>
    <name evidence="1" type="ORF">GGR24_000572</name>
</gene>
<dbReference type="RefSeq" id="WP_246397916.1">
    <property type="nucleotide sequence ID" value="NZ_JACIDR010000001.1"/>
</dbReference>